<keyword evidence="1 3" id="KW-0963">Cytoplasm</keyword>
<dbReference type="SUPFAM" id="SSF75420">
    <property type="entry name" value="YhbC-like, N-terminal domain"/>
    <property type="match status" value="1"/>
</dbReference>
<evidence type="ECO:0000256" key="4">
    <source>
        <dbReference type="SAM" id="MobiDB-lite"/>
    </source>
</evidence>
<protein>
    <recommendedName>
        <fullName evidence="3">Ribosome maturation factor RimP</fullName>
    </recommendedName>
</protein>
<dbReference type="NCBIfam" id="NF000930">
    <property type="entry name" value="PRK00092.2-2"/>
    <property type="match status" value="1"/>
</dbReference>
<evidence type="ECO:0000256" key="1">
    <source>
        <dbReference type="ARBA" id="ARBA00022490"/>
    </source>
</evidence>
<evidence type="ECO:0000256" key="2">
    <source>
        <dbReference type="ARBA" id="ARBA00022517"/>
    </source>
</evidence>
<dbReference type="GO" id="GO:0005829">
    <property type="term" value="C:cytosol"/>
    <property type="evidence" value="ECO:0007669"/>
    <property type="project" value="TreeGrafter"/>
</dbReference>
<comment type="subcellular location">
    <subcellularLocation>
        <location evidence="3">Cytoplasm</location>
    </subcellularLocation>
</comment>
<dbReference type="HAMAP" id="MF_01077">
    <property type="entry name" value="RimP"/>
    <property type="match status" value="1"/>
</dbReference>
<dbReference type="PANTHER" id="PTHR33867:SF1">
    <property type="entry name" value="RIBOSOME MATURATION FACTOR RIMP"/>
    <property type="match status" value="1"/>
</dbReference>
<keyword evidence="2 3" id="KW-0690">Ribosome biogenesis</keyword>
<keyword evidence="7" id="KW-1185">Reference proteome</keyword>
<comment type="similarity">
    <text evidence="3">Belongs to the RimP family.</text>
</comment>
<dbReference type="Gene3D" id="3.30.300.70">
    <property type="entry name" value="RimP-like superfamily, N-terminal"/>
    <property type="match status" value="1"/>
</dbReference>
<feature type="region of interest" description="Disordered" evidence="4">
    <location>
        <begin position="173"/>
        <end position="203"/>
    </location>
</feature>
<comment type="function">
    <text evidence="3">Required for maturation of 30S ribosomal subunits.</text>
</comment>
<dbReference type="KEGG" id="daur:Daura_08025"/>
<evidence type="ECO:0000313" key="6">
    <source>
        <dbReference type="EMBL" id="UWZ56121.1"/>
    </source>
</evidence>
<reference evidence="6" key="1">
    <citation type="submission" date="2021-04" db="EMBL/GenBank/DDBJ databases">
        <title>Dactylosporangium aurantiacum NRRL B-8018 full assembly.</title>
        <authorList>
            <person name="Hartkoorn R.C."/>
            <person name="Beaudoing E."/>
            <person name="Hot D."/>
        </authorList>
    </citation>
    <scope>NUCLEOTIDE SEQUENCE</scope>
    <source>
        <strain evidence="6">NRRL B-8018</strain>
    </source>
</reference>
<dbReference type="InterPro" id="IPR028989">
    <property type="entry name" value="RimP_N"/>
</dbReference>
<organism evidence="6 7">
    <name type="scientific">Dactylosporangium aurantiacum</name>
    <dbReference type="NCBI Taxonomy" id="35754"/>
    <lineage>
        <taxon>Bacteria</taxon>
        <taxon>Bacillati</taxon>
        <taxon>Actinomycetota</taxon>
        <taxon>Actinomycetes</taxon>
        <taxon>Micromonosporales</taxon>
        <taxon>Micromonosporaceae</taxon>
        <taxon>Dactylosporangium</taxon>
    </lineage>
</organism>
<gene>
    <name evidence="3 6" type="primary">rimP</name>
    <name evidence="6" type="ORF">Daura_08025</name>
</gene>
<feature type="domain" description="Ribosome maturation factor RimP N-terminal" evidence="5">
    <location>
        <begin position="31"/>
        <end position="107"/>
    </location>
</feature>
<dbReference type="EMBL" id="CP073767">
    <property type="protein sequence ID" value="UWZ56121.1"/>
    <property type="molecule type" value="Genomic_DNA"/>
</dbReference>
<dbReference type="InterPro" id="IPR035956">
    <property type="entry name" value="RimP_N_sf"/>
</dbReference>
<accession>A0A9Q9IIA5</accession>
<proteinExistence type="inferred from homology"/>
<dbReference type="GO" id="GO:0000028">
    <property type="term" value="P:ribosomal small subunit assembly"/>
    <property type="evidence" value="ECO:0007669"/>
    <property type="project" value="TreeGrafter"/>
</dbReference>
<sequence>MAQQRDRRAGGSRDAGARDAGAHRERVRKVVEPVVVAAGYDLEDLEVSRVGRRHLLRVAVDSDHGVDLDAVAEVSRAVSAALDEAEASGDELIAGEYELEVGSRGVDRPLTEPRHWRRNRTRLVQVDVGGTPVTGRVTAVSETGVTLDVEGTARTVAFEDLGPGRVQVEMKRLAELPEDLDDEDDDLEDDDLEDDDEEGEDEA</sequence>
<dbReference type="Proteomes" id="UP001058003">
    <property type="component" value="Chromosome"/>
</dbReference>
<dbReference type="Pfam" id="PF02576">
    <property type="entry name" value="RimP_N"/>
    <property type="match status" value="1"/>
</dbReference>
<feature type="region of interest" description="Disordered" evidence="4">
    <location>
        <begin position="1"/>
        <end position="25"/>
    </location>
</feature>
<evidence type="ECO:0000256" key="3">
    <source>
        <dbReference type="HAMAP-Rule" id="MF_01077"/>
    </source>
</evidence>
<dbReference type="RefSeq" id="WP_033358053.1">
    <property type="nucleotide sequence ID" value="NZ_CP073767.1"/>
</dbReference>
<dbReference type="PANTHER" id="PTHR33867">
    <property type="entry name" value="RIBOSOME MATURATION FACTOR RIMP"/>
    <property type="match status" value="1"/>
</dbReference>
<evidence type="ECO:0000259" key="5">
    <source>
        <dbReference type="Pfam" id="PF02576"/>
    </source>
</evidence>
<dbReference type="GO" id="GO:0006412">
    <property type="term" value="P:translation"/>
    <property type="evidence" value="ECO:0007669"/>
    <property type="project" value="TreeGrafter"/>
</dbReference>
<dbReference type="AlphaFoldDB" id="A0A9Q9IIA5"/>
<feature type="compositionally biased region" description="Acidic residues" evidence="4">
    <location>
        <begin position="176"/>
        <end position="203"/>
    </location>
</feature>
<dbReference type="OrthoDB" id="9805006at2"/>
<dbReference type="InterPro" id="IPR003728">
    <property type="entry name" value="Ribosome_maturation_RimP"/>
</dbReference>
<evidence type="ECO:0000313" key="7">
    <source>
        <dbReference type="Proteomes" id="UP001058003"/>
    </source>
</evidence>
<name>A0A9Q9IIA5_9ACTN</name>